<gene>
    <name evidence="2" type="primary">addB</name>
    <name evidence="2" type="ORF">WJT86_01870</name>
</gene>
<name>A0ABV0BGI3_9HYPH</name>
<accession>A0ABV0BGI3</accession>
<dbReference type="InterPro" id="IPR038726">
    <property type="entry name" value="PDDEXK_AddAB-type"/>
</dbReference>
<dbReference type="SUPFAM" id="SSF52540">
    <property type="entry name" value="P-loop containing nucleoside triphosphate hydrolases"/>
    <property type="match status" value="1"/>
</dbReference>
<evidence type="ECO:0000259" key="1">
    <source>
        <dbReference type="Pfam" id="PF12705"/>
    </source>
</evidence>
<keyword evidence="3" id="KW-1185">Reference proteome</keyword>
<evidence type="ECO:0000313" key="3">
    <source>
        <dbReference type="Proteomes" id="UP001418637"/>
    </source>
</evidence>
<evidence type="ECO:0000313" key="2">
    <source>
        <dbReference type="EMBL" id="MEN3929807.1"/>
    </source>
</evidence>
<dbReference type="Proteomes" id="UP001418637">
    <property type="component" value="Unassembled WGS sequence"/>
</dbReference>
<sequence length="1045" mass="114682">MQTRAPSQPKVFSIPPGTDFLSCLTDALLSGQLIPGFPAEHADLADLTIYLPTRRAARALIMLLAERMGGKTLLLPNIVPLGEVDTLGLDLSGMDAFAENLLAPPIGTVERRMIFAQLVQQWSKAIDKSLVGLSDSLPFIVPSSPADAVGLAGDLEALMDQFTTEDAPWDQIAAAVDADYSNYFKLTLEFVKIATESWPQILGERNASDPVQRRKFLIEAEAQRLDSEQPDKPVIVAGSTGSVPATARLISAISRLPKGAIVLPGLDTELDDASWELIGSVGDDETDAVHGHPQTTLHRLLKQFIRLPRSEVRPLGQPSPSLAQRNRFFSETLRPAESTDLWAAIKADERLELAAIGTESLTLIEASDEREEALACAVALRETLETPGHTAALVTPDRGLASRVKAELLRWGIEVEDSAGTALSHALAGKLARLAAETAADDFSPASLLALLAHPFVTFGISRQSVEEATSALEIGILRGPAPGPGLNGLRSALAIAREQDAYRKPAPWKRIGDDGWQLAENLVTQLEQAFTGFSPSDFPEETNLATISIAHRKVVEALYPDDEIFDGSQGELEALFNELEQVDPSIGVTGRFIDYPAFFHALASERSVAPPGHLSHRRLKILGLLEARLLSADRIVLGGLDEGIWPPSIRTDAFLNRPMKAKLGLIPPERRIGQTAHDFVQLASANNVVITRATKRDGSPMVPSRFLQRMKAFSGDEVWNSVTRRGDYYRKLAALVEYMEPSAPLKRPTPQPDPRYFPRSLSVTEIETLQRDPYAIYAKHILKLDALDPLSQAPGAADRGTIIHDVVAQFASQWPNDLPEDALAELLQMGAEAFKDIHTAFPQVYAEWWPRFERLAHEFIAWEQARRGDIHKLLVEESGRLSIPLEDGSVFLLRARADRIESHRDGSATVIDFKTGRPPGVKEIFAGFAPQMTLEATMLLEGAFKDIPVPSEAPDLLYIHASGGKPALDQRPVKPERGEERTVADIIAEHRRKLEVKLNNFVMGRVPYTSRPFPKFAKRYSDYDHLARVKEWSLTSGEDGGEAE</sequence>
<proteinExistence type="predicted"/>
<protein>
    <submittedName>
        <fullName evidence="2">Double-strand break repair protein AddB</fullName>
    </submittedName>
</protein>
<dbReference type="RefSeq" id="WP_346335791.1">
    <property type="nucleotide sequence ID" value="NZ_JBBYXI010000001.1"/>
</dbReference>
<dbReference type="InterPro" id="IPR014153">
    <property type="entry name" value="Ds_break_AddB"/>
</dbReference>
<dbReference type="InterPro" id="IPR027417">
    <property type="entry name" value="P-loop_NTPase"/>
</dbReference>
<dbReference type="NCBIfam" id="TIGR02786">
    <property type="entry name" value="addB_alphas"/>
    <property type="match status" value="1"/>
</dbReference>
<comment type="caution">
    <text evidence="2">The sequence shown here is derived from an EMBL/GenBank/DDBJ whole genome shotgun (WGS) entry which is preliminary data.</text>
</comment>
<feature type="domain" description="PD-(D/E)XK endonuclease-like" evidence="1">
    <location>
        <begin position="761"/>
        <end position="984"/>
    </location>
</feature>
<dbReference type="EMBL" id="JBBYXI010000001">
    <property type="protein sequence ID" value="MEN3929807.1"/>
    <property type="molecule type" value="Genomic_DNA"/>
</dbReference>
<dbReference type="Pfam" id="PF12705">
    <property type="entry name" value="PDDEXK_1"/>
    <property type="match status" value="1"/>
</dbReference>
<reference evidence="2 3" key="1">
    <citation type="submission" date="2024-04" db="EMBL/GenBank/DDBJ databases">
        <title>A novel species isolated from cricket.</title>
        <authorList>
            <person name="Wang H.-C."/>
        </authorList>
    </citation>
    <scope>NUCLEOTIDE SEQUENCE [LARGE SCALE GENOMIC DNA]</scope>
    <source>
        <strain evidence="2 3">WL0021</strain>
    </source>
</reference>
<organism evidence="2 3">
    <name type="scientific">Hohaiivirga grylli</name>
    <dbReference type="NCBI Taxonomy" id="3133970"/>
    <lineage>
        <taxon>Bacteria</taxon>
        <taxon>Pseudomonadati</taxon>
        <taxon>Pseudomonadota</taxon>
        <taxon>Alphaproteobacteria</taxon>
        <taxon>Hyphomicrobiales</taxon>
        <taxon>Methylobacteriaceae</taxon>
        <taxon>Hohaiivirga</taxon>
    </lineage>
</organism>